<keyword evidence="2" id="KW-1185">Reference proteome</keyword>
<dbReference type="Proteomes" id="UP000007148">
    <property type="component" value="Unassembled WGS sequence"/>
</dbReference>
<dbReference type="EMBL" id="CAFZ01000132">
    <property type="protein sequence ID" value="CCA71722.1"/>
    <property type="molecule type" value="Genomic_DNA"/>
</dbReference>
<dbReference type="InParanoid" id="G4TK79"/>
<proteinExistence type="predicted"/>
<evidence type="ECO:0000313" key="1">
    <source>
        <dbReference type="EMBL" id="CCA71722.1"/>
    </source>
</evidence>
<sequence>MVFLGELRAQIKKAMGSLFEQEKMAMNLKGGLGSTASQISSRAFRKSLHHQWDALAQLLGDAQTVSQDVQRLCGDKERLEKARFCALLYFVSASVKEMRDKTRLLSTGLPPLETPYDASYSRESRQRLERERPRFLRVLDAVGLIVWRITLVLNRGRVLHLS</sequence>
<reference evidence="1 2" key="1">
    <citation type="journal article" date="2011" name="PLoS Pathog.">
        <title>Endophytic Life Strategies Decoded by Genome and Transcriptome Analyses of the Mutualistic Root Symbiont Piriformospora indica.</title>
        <authorList>
            <person name="Zuccaro A."/>
            <person name="Lahrmann U."/>
            <person name="Guldener U."/>
            <person name="Langen G."/>
            <person name="Pfiffi S."/>
            <person name="Biedenkopf D."/>
            <person name="Wong P."/>
            <person name="Samans B."/>
            <person name="Grimm C."/>
            <person name="Basiewicz M."/>
            <person name="Murat C."/>
            <person name="Martin F."/>
            <person name="Kogel K.H."/>
        </authorList>
    </citation>
    <scope>NUCLEOTIDE SEQUENCE [LARGE SCALE GENOMIC DNA]</scope>
    <source>
        <strain evidence="1 2">DSM 11827</strain>
    </source>
</reference>
<gene>
    <name evidence="1" type="ORF">PIIN_05657</name>
</gene>
<name>G4TK79_SERID</name>
<protein>
    <submittedName>
        <fullName evidence="1">Uncharacterized protein</fullName>
    </submittedName>
</protein>
<accession>G4TK79</accession>
<dbReference type="AlphaFoldDB" id="G4TK79"/>
<organism evidence="1 2">
    <name type="scientific">Serendipita indica (strain DSM 11827)</name>
    <name type="common">Root endophyte fungus</name>
    <name type="synonym">Piriformospora indica</name>
    <dbReference type="NCBI Taxonomy" id="1109443"/>
    <lineage>
        <taxon>Eukaryota</taxon>
        <taxon>Fungi</taxon>
        <taxon>Dikarya</taxon>
        <taxon>Basidiomycota</taxon>
        <taxon>Agaricomycotina</taxon>
        <taxon>Agaricomycetes</taxon>
        <taxon>Sebacinales</taxon>
        <taxon>Serendipitaceae</taxon>
        <taxon>Serendipita</taxon>
    </lineage>
</organism>
<dbReference type="HOGENOM" id="CLU_1636055_0_0_1"/>
<evidence type="ECO:0000313" key="2">
    <source>
        <dbReference type="Proteomes" id="UP000007148"/>
    </source>
</evidence>
<comment type="caution">
    <text evidence="1">The sequence shown here is derived from an EMBL/GenBank/DDBJ whole genome shotgun (WGS) entry which is preliminary data.</text>
</comment>